<dbReference type="PANTHER" id="PTHR11697:SF230">
    <property type="entry name" value="ZINC FINGER, MYM DOMAIN CONTAINING 1"/>
    <property type="match status" value="1"/>
</dbReference>
<dbReference type="EMBL" id="NBSK02000008">
    <property type="protein sequence ID" value="KAJ0190439.1"/>
    <property type="molecule type" value="Genomic_DNA"/>
</dbReference>
<evidence type="ECO:0000313" key="2">
    <source>
        <dbReference type="Proteomes" id="UP000235145"/>
    </source>
</evidence>
<gene>
    <name evidence="1" type="ORF">LSAT_V11C800436890</name>
</gene>
<organism evidence="1 2">
    <name type="scientific">Lactuca sativa</name>
    <name type="common">Garden lettuce</name>
    <dbReference type="NCBI Taxonomy" id="4236"/>
    <lineage>
        <taxon>Eukaryota</taxon>
        <taxon>Viridiplantae</taxon>
        <taxon>Streptophyta</taxon>
        <taxon>Embryophyta</taxon>
        <taxon>Tracheophyta</taxon>
        <taxon>Spermatophyta</taxon>
        <taxon>Magnoliopsida</taxon>
        <taxon>eudicotyledons</taxon>
        <taxon>Gunneridae</taxon>
        <taxon>Pentapetalae</taxon>
        <taxon>asterids</taxon>
        <taxon>campanulids</taxon>
        <taxon>Asterales</taxon>
        <taxon>Asteraceae</taxon>
        <taxon>Cichorioideae</taxon>
        <taxon>Cichorieae</taxon>
        <taxon>Lactucinae</taxon>
        <taxon>Lactuca</taxon>
    </lineage>
</organism>
<dbReference type="PANTHER" id="PTHR11697">
    <property type="entry name" value="GENERAL TRANSCRIPTION FACTOR 2-RELATED ZINC FINGER PROTEIN"/>
    <property type="match status" value="1"/>
</dbReference>
<accession>A0A9R1UNK4</accession>
<comment type="caution">
    <text evidence="1">The sequence shown here is derived from an EMBL/GenBank/DDBJ whole genome shotgun (WGS) entry which is preliminary data.</text>
</comment>
<name>A0A9R1UNK4_LACSA</name>
<sequence length="94" mass="10488">MSVWNHTTVNDFFDVVSQLLNIIGSSDKRRDNLRKKQANKVMAALAEGELESGTGLNQEGSHFASLLNIQAIYASICDVLEDLGEFDSDRDRRT</sequence>
<proteinExistence type="predicted"/>
<protein>
    <submittedName>
        <fullName evidence="1">Uncharacterized protein</fullName>
    </submittedName>
</protein>
<keyword evidence="2" id="KW-1185">Reference proteome</keyword>
<dbReference type="InterPro" id="IPR055298">
    <property type="entry name" value="AtLOH3-like"/>
</dbReference>
<dbReference type="AlphaFoldDB" id="A0A9R1UNK4"/>
<dbReference type="Proteomes" id="UP000235145">
    <property type="component" value="Unassembled WGS sequence"/>
</dbReference>
<evidence type="ECO:0000313" key="1">
    <source>
        <dbReference type="EMBL" id="KAJ0190439.1"/>
    </source>
</evidence>
<reference evidence="1 2" key="1">
    <citation type="journal article" date="2017" name="Nat. Commun.">
        <title>Genome assembly with in vitro proximity ligation data and whole-genome triplication in lettuce.</title>
        <authorList>
            <person name="Reyes-Chin-Wo S."/>
            <person name="Wang Z."/>
            <person name="Yang X."/>
            <person name="Kozik A."/>
            <person name="Arikit S."/>
            <person name="Song C."/>
            <person name="Xia L."/>
            <person name="Froenicke L."/>
            <person name="Lavelle D.O."/>
            <person name="Truco M.J."/>
            <person name="Xia R."/>
            <person name="Zhu S."/>
            <person name="Xu C."/>
            <person name="Xu H."/>
            <person name="Xu X."/>
            <person name="Cox K."/>
            <person name="Korf I."/>
            <person name="Meyers B.C."/>
            <person name="Michelmore R.W."/>
        </authorList>
    </citation>
    <scope>NUCLEOTIDE SEQUENCE [LARGE SCALE GENOMIC DNA]</scope>
    <source>
        <strain evidence="2">cv. Salinas</strain>
        <tissue evidence="1">Seedlings</tissue>
    </source>
</reference>